<proteinExistence type="predicted"/>
<name>A0ABV0MB04_9HYPH</name>
<feature type="signal peptide" evidence="1">
    <location>
        <begin position="1"/>
        <end position="18"/>
    </location>
</feature>
<accession>A0ABV0MB04</accession>
<keyword evidence="3" id="KW-1185">Reference proteome</keyword>
<dbReference type="EMBL" id="JBEAAL010000033">
    <property type="protein sequence ID" value="MEQ1408987.1"/>
    <property type="molecule type" value="Genomic_DNA"/>
</dbReference>
<dbReference type="Proteomes" id="UP001496627">
    <property type="component" value="Unassembled WGS sequence"/>
</dbReference>
<keyword evidence="1" id="KW-0732">Signal</keyword>
<feature type="chain" id="PRO_5046003095" evidence="1">
    <location>
        <begin position="19"/>
        <end position="80"/>
    </location>
</feature>
<sequence length="80" mass="8633">MKAYLILAFVAVAGTVNAQEMSRQQMREVRSACEADVRRLCSGIQPGGGKLLQCLQQNASSVSATCTAKLMEIKATRQSK</sequence>
<gene>
    <name evidence="2" type="ORF">ABK249_29180</name>
</gene>
<evidence type="ECO:0000313" key="3">
    <source>
        <dbReference type="Proteomes" id="UP001496627"/>
    </source>
</evidence>
<organism evidence="2 3">
    <name type="scientific">Neorhizobium phenanthreniclasticum</name>
    <dbReference type="NCBI Taxonomy" id="3157917"/>
    <lineage>
        <taxon>Bacteria</taxon>
        <taxon>Pseudomonadati</taxon>
        <taxon>Pseudomonadota</taxon>
        <taxon>Alphaproteobacteria</taxon>
        <taxon>Hyphomicrobiales</taxon>
        <taxon>Rhizobiaceae</taxon>
        <taxon>Rhizobium/Agrobacterium group</taxon>
        <taxon>Neorhizobium</taxon>
    </lineage>
</organism>
<dbReference type="RefSeq" id="WP_037155660.1">
    <property type="nucleotide sequence ID" value="NZ_JBEAAL010000033.1"/>
</dbReference>
<reference evidence="2 3" key="1">
    <citation type="submission" date="2024-05" db="EMBL/GenBank/DDBJ databases">
        <title>Neorhizobium sp. Rsf11, a plant growth promoting and heavy metal resistant PAH-degrader.</title>
        <authorList>
            <person name="Golubev S.N."/>
            <person name="Muratova A.Y."/>
            <person name="Markelova M.I."/>
        </authorList>
    </citation>
    <scope>NUCLEOTIDE SEQUENCE [LARGE SCALE GENOMIC DNA]</scope>
    <source>
        <strain evidence="2 3">Rsf11</strain>
    </source>
</reference>
<protein>
    <submittedName>
        <fullName evidence="2">Cysteine rich repeat-containing protein</fullName>
    </submittedName>
</protein>
<evidence type="ECO:0000313" key="2">
    <source>
        <dbReference type="EMBL" id="MEQ1408987.1"/>
    </source>
</evidence>
<comment type="caution">
    <text evidence="2">The sequence shown here is derived from an EMBL/GenBank/DDBJ whole genome shotgun (WGS) entry which is preliminary data.</text>
</comment>
<dbReference type="InterPro" id="IPR001893">
    <property type="entry name" value="Cys-rich_GLG1_repeat"/>
</dbReference>
<evidence type="ECO:0000256" key="1">
    <source>
        <dbReference type="SAM" id="SignalP"/>
    </source>
</evidence>
<dbReference type="Pfam" id="PF00839">
    <property type="entry name" value="Cys_rich_FGFR"/>
    <property type="match status" value="1"/>
</dbReference>